<evidence type="ECO:0000256" key="1">
    <source>
        <dbReference type="SAM" id="Phobius"/>
    </source>
</evidence>
<protein>
    <submittedName>
        <fullName evidence="2">Uncharacterized protein</fullName>
    </submittedName>
</protein>
<organism evidence="2">
    <name type="scientific">Sesamum calycinum</name>
    <dbReference type="NCBI Taxonomy" id="2727403"/>
    <lineage>
        <taxon>Eukaryota</taxon>
        <taxon>Viridiplantae</taxon>
        <taxon>Streptophyta</taxon>
        <taxon>Embryophyta</taxon>
        <taxon>Tracheophyta</taxon>
        <taxon>Spermatophyta</taxon>
        <taxon>Magnoliopsida</taxon>
        <taxon>eudicotyledons</taxon>
        <taxon>Gunneridae</taxon>
        <taxon>Pentapetalae</taxon>
        <taxon>asterids</taxon>
        <taxon>lamiids</taxon>
        <taxon>Lamiales</taxon>
        <taxon>Pedaliaceae</taxon>
        <taxon>Sesamum</taxon>
    </lineage>
</organism>
<reference evidence="2" key="1">
    <citation type="submission" date="2020-06" db="EMBL/GenBank/DDBJ databases">
        <authorList>
            <person name="Li T."/>
            <person name="Hu X."/>
            <person name="Zhang T."/>
            <person name="Song X."/>
            <person name="Zhang H."/>
            <person name="Dai N."/>
            <person name="Sheng W."/>
            <person name="Hou X."/>
            <person name="Wei L."/>
        </authorList>
    </citation>
    <scope>NUCLEOTIDE SEQUENCE</scope>
    <source>
        <strain evidence="2">KEN8</strain>
        <tissue evidence="2">Leaf</tissue>
    </source>
</reference>
<gene>
    <name evidence="2" type="ORF">Scaly_2066700</name>
</gene>
<accession>A0AAW2N654</accession>
<reference evidence="2" key="2">
    <citation type="journal article" date="2024" name="Plant">
        <title>Genomic evolution and insights into agronomic trait innovations of Sesamum species.</title>
        <authorList>
            <person name="Miao H."/>
            <person name="Wang L."/>
            <person name="Qu L."/>
            <person name="Liu H."/>
            <person name="Sun Y."/>
            <person name="Le M."/>
            <person name="Wang Q."/>
            <person name="Wei S."/>
            <person name="Zheng Y."/>
            <person name="Lin W."/>
            <person name="Duan Y."/>
            <person name="Cao H."/>
            <person name="Xiong S."/>
            <person name="Wang X."/>
            <person name="Wei L."/>
            <person name="Li C."/>
            <person name="Ma Q."/>
            <person name="Ju M."/>
            <person name="Zhao R."/>
            <person name="Li G."/>
            <person name="Mu C."/>
            <person name="Tian Q."/>
            <person name="Mei H."/>
            <person name="Zhang T."/>
            <person name="Gao T."/>
            <person name="Zhang H."/>
        </authorList>
    </citation>
    <scope>NUCLEOTIDE SEQUENCE</scope>
    <source>
        <strain evidence="2">KEN8</strain>
    </source>
</reference>
<keyword evidence="1" id="KW-1133">Transmembrane helix</keyword>
<dbReference type="EMBL" id="JACGWM010000012">
    <property type="protein sequence ID" value="KAL0337916.1"/>
    <property type="molecule type" value="Genomic_DNA"/>
</dbReference>
<evidence type="ECO:0000313" key="2">
    <source>
        <dbReference type="EMBL" id="KAL0337916.1"/>
    </source>
</evidence>
<name>A0AAW2N654_9LAMI</name>
<comment type="caution">
    <text evidence="2">The sequence shown here is derived from an EMBL/GenBank/DDBJ whole genome shotgun (WGS) entry which is preliminary data.</text>
</comment>
<keyword evidence="1" id="KW-0472">Membrane</keyword>
<sequence length="352" mass="40064">MDGRRRQRDNSRRSQYRRPQRVITEIYSLCCLSMYFCPVVLGVDIVGNWQPTVPSWEKDFCKAVGSMDWETLVQMKKFTHLYSNVMEWNDSAGEEAFRNAKERYWAEINGHSCDISLPDPDLYIDKINWDSENDPEPLQDLESELAIPNTEQDHEPIVIFGDSIMPDQTFLAAGWGDCEENVDVPANNSAECGGPWEQNWGNPLNDNAPSAWPVYSNDWGWSNTNDYAWPGYSNDWGWNGANDRFNYIGTGWSNANDHFNYVGTGWSNVGHGGEWGQSNDANVTMAYADRYMACYTNPRLQGKEGHYGNHTSRNDVGRYKAPQWGEQSGISRRSTSRKWTPINSCGPVGYPA</sequence>
<feature type="transmembrane region" description="Helical" evidence="1">
    <location>
        <begin position="21"/>
        <end position="41"/>
    </location>
</feature>
<keyword evidence="1" id="KW-0812">Transmembrane</keyword>
<dbReference type="PANTHER" id="PTHR34567">
    <property type="entry name" value="FK506-BINDING-LIKE PROTEIN"/>
    <property type="match status" value="1"/>
</dbReference>
<dbReference type="AlphaFoldDB" id="A0AAW2N654"/>
<dbReference type="PANTHER" id="PTHR34567:SF3">
    <property type="entry name" value="FK506-BINDING-LIKE PROTEIN"/>
    <property type="match status" value="1"/>
</dbReference>
<proteinExistence type="predicted"/>